<evidence type="ECO:0000313" key="3">
    <source>
        <dbReference type="Proteomes" id="UP000717515"/>
    </source>
</evidence>
<evidence type="ECO:0000256" key="1">
    <source>
        <dbReference type="SAM" id="MobiDB-lite"/>
    </source>
</evidence>
<accession>A0A9P8CYK8</accession>
<feature type="region of interest" description="Disordered" evidence="1">
    <location>
        <begin position="272"/>
        <end position="300"/>
    </location>
</feature>
<organism evidence="2 3">
    <name type="scientific">Mortierella alpina</name>
    <name type="common">Oleaginous fungus</name>
    <name type="synonym">Mortierella renispora</name>
    <dbReference type="NCBI Taxonomy" id="64518"/>
    <lineage>
        <taxon>Eukaryota</taxon>
        <taxon>Fungi</taxon>
        <taxon>Fungi incertae sedis</taxon>
        <taxon>Mucoromycota</taxon>
        <taxon>Mortierellomycotina</taxon>
        <taxon>Mortierellomycetes</taxon>
        <taxon>Mortierellales</taxon>
        <taxon>Mortierellaceae</taxon>
        <taxon>Mortierella</taxon>
    </lineage>
</organism>
<comment type="caution">
    <text evidence="2">The sequence shown here is derived from an EMBL/GenBank/DDBJ whole genome shotgun (WGS) entry which is preliminary data.</text>
</comment>
<feature type="compositionally biased region" description="Polar residues" evidence="1">
    <location>
        <begin position="350"/>
        <end position="363"/>
    </location>
</feature>
<gene>
    <name evidence="2" type="ORF">KVV02_001177</name>
</gene>
<evidence type="ECO:0000313" key="2">
    <source>
        <dbReference type="EMBL" id="KAG9319285.1"/>
    </source>
</evidence>
<proteinExistence type="predicted"/>
<dbReference type="EMBL" id="JAIFTL010000507">
    <property type="protein sequence ID" value="KAG9319285.1"/>
    <property type="molecule type" value="Genomic_DNA"/>
</dbReference>
<dbReference type="AlphaFoldDB" id="A0A9P8CYK8"/>
<feature type="region of interest" description="Disordered" evidence="1">
    <location>
        <begin position="350"/>
        <end position="373"/>
    </location>
</feature>
<protein>
    <submittedName>
        <fullName evidence="2">Uncharacterized protein</fullName>
    </submittedName>
</protein>
<name>A0A9P8CYK8_MORAP</name>
<dbReference type="Proteomes" id="UP000717515">
    <property type="component" value="Unassembled WGS sequence"/>
</dbReference>
<sequence>MIQTRSITDFKALDLDLAPAIRYLETLPGNASLSLEQLTSKLCWLLAVVGMFRGDDIACIDIAHTHFRMADQVAILPVALPKERRRQGRIRKFTTIQAHTNGALCPVATLREYISRLPPEDDLVPHHKDPDVLIRALVRDRRNLLREVAYYNIVETFGSILPLRWSTLIERLLCHGLRMARTSRSQEQNPRAASSASFGLVKNAVDLGLWKVRIDSKSCEEEVIRALNVDKEELKSSESLMDVFTTQSEAGFIQIIIEHVAVTTVLSDDQIKQDDDDQATSGDPEVSSTVENLPHISGTFPQDPAPIDIVGIFWDETNQVSTANSETVEGSCPRTQDEYLTAVVIPTARPMSSTEETTDSANASLLFRDPQIL</sequence>
<reference evidence="2" key="1">
    <citation type="submission" date="2021-07" db="EMBL/GenBank/DDBJ databases">
        <title>Draft genome of Mortierella alpina, strain LL118, isolated from an aspen leaf litter sample.</title>
        <authorList>
            <person name="Yang S."/>
            <person name="Vinatzer B.A."/>
        </authorList>
    </citation>
    <scope>NUCLEOTIDE SEQUENCE</scope>
    <source>
        <strain evidence="2">LL118</strain>
    </source>
</reference>